<dbReference type="Proteomes" id="UP000229907">
    <property type="component" value="Chromosome"/>
</dbReference>
<proteinExistence type="predicted"/>
<gene>
    <name evidence="1" type="ORF">BcFMB_07745</name>
</gene>
<dbReference type="AlphaFoldDB" id="A0A2D3D6X1"/>
<name>A0A2D3D6X1_9BIFI</name>
<accession>A0A2D3D6X1</accession>
<sequence>MATNVTERVATLEDVLATLRTRIAHISETIAADPHADHDTLVYTAGKLAALADASATVGEMLAALWDTTPGAHA</sequence>
<dbReference type="RefSeq" id="WP_099721485.1">
    <property type="nucleotide sequence ID" value="NZ_CP018044.1"/>
</dbReference>
<protein>
    <submittedName>
        <fullName evidence="1">Uncharacterized protein</fullName>
    </submittedName>
</protein>
<reference evidence="1 2" key="1">
    <citation type="submission" date="2016-11" db="EMBL/GenBank/DDBJ databases">
        <title>complete genome sequence of Bifidobacterium choerinum strain FMB-1.</title>
        <authorList>
            <person name="Park C.-S."/>
            <person name="Jung D.-H."/>
            <person name="Choi D.-S."/>
        </authorList>
    </citation>
    <scope>NUCLEOTIDE SEQUENCE [LARGE SCALE GENOMIC DNA]</scope>
    <source>
        <strain evidence="1 2">FMB-1</strain>
    </source>
</reference>
<evidence type="ECO:0000313" key="1">
    <source>
        <dbReference type="EMBL" id="ATU20833.1"/>
    </source>
</evidence>
<dbReference type="EMBL" id="CP018044">
    <property type="protein sequence ID" value="ATU20833.1"/>
    <property type="molecule type" value="Genomic_DNA"/>
</dbReference>
<dbReference type="KEGG" id="bcho:BcFMB_07745"/>
<evidence type="ECO:0000313" key="2">
    <source>
        <dbReference type="Proteomes" id="UP000229907"/>
    </source>
</evidence>
<organism evidence="1 2">
    <name type="scientific">Bifidobacterium choerinum</name>
    <dbReference type="NCBI Taxonomy" id="35760"/>
    <lineage>
        <taxon>Bacteria</taxon>
        <taxon>Bacillati</taxon>
        <taxon>Actinomycetota</taxon>
        <taxon>Actinomycetes</taxon>
        <taxon>Bifidobacteriales</taxon>
        <taxon>Bifidobacteriaceae</taxon>
        <taxon>Bifidobacterium</taxon>
    </lineage>
</organism>